<comment type="function">
    <text evidence="1 6">Required for the transposition of the insertion element.</text>
</comment>
<dbReference type="AlphaFoldDB" id="A0A1B9F2E9"/>
<evidence type="ECO:0000256" key="5">
    <source>
        <dbReference type="ARBA" id="ARBA00023172"/>
    </source>
</evidence>
<dbReference type="GO" id="GO:0006313">
    <property type="term" value="P:DNA transposition"/>
    <property type="evidence" value="ECO:0007669"/>
    <property type="project" value="UniProtKB-UniRule"/>
</dbReference>
<gene>
    <name evidence="7" type="ORF">DBT_2468</name>
</gene>
<dbReference type="GO" id="GO:0004803">
    <property type="term" value="F:transposase activity"/>
    <property type="evidence" value="ECO:0007669"/>
    <property type="project" value="UniProtKB-UniRule"/>
</dbReference>
<keyword evidence="6" id="KW-0814">Transposable element</keyword>
<evidence type="ECO:0000256" key="4">
    <source>
        <dbReference type="ARBA" id="ARBA00023125"/>
    </source>
</evidence>
<dbReference type="RefSeq" id="WP_067620894.1">
    <property type="nucleotide sequence ID" value="NZ_MAGO01000024.1"/>
</dbReference>
<accession>A0A1B9F2E9</accession>
<reference evidence="7 8" key="1">
    <citation type="submission" date="2016-06" db="EMBL/GenBank/DDBJ databases">
        <title>Respiratory ammonification of nitrate coupled to the oxidation of elemental sulfur in deep-sea autotrophic thermophilic bacteria.</title>
        <authorList>
            <person name="Slobodkina G.B."/>
            <person name="Mardanov A.V."/>
            <person name="Ravin N.V."/>
            <person name="Frolova A.A."/>
            <person name="Viryasiv M.B."/>
            <person name="Chernyh N.A."/>
            <person name="Bonch-Osmolovskaya E.A."/>
            <person name="Slobodkin A.I."/>
        </authorList>
    </citation>
    <scope>NUCLEOTIDE SEQUENCE [LARGE SCALE GENOMIC DNA]</scope>
    <source>
        <strain evidence="7 8">S69</strain>
    </source>
</reference>
<evidence type="ECO:0000256" key="2">
    <source>
        <dbReference type="ARBA" id="ARBA00010961"/>
    </source>
</evidence>
<proteinExistence type="inferred from homology"/>
<evidence type="ECO:0000313" key="7">
    <source>
        <dbReference type="EMBL" id="OCC14129.1"/>
    </source>
</evidence>
<sequence length="413" mass="47850">MKVEISVPEVIEIFNEIQQRPEKLFEMIRFNIQETVGQYLTALMNAELTHFLGRGPYERKGNETNHRNGSYSRHFTLKGIGDVFVRVPRDRKGEFKTQIIPRSKQYEEEIARDLSLMFLTGISTRSLSMLSRRLIGRKISPTEISSANVELSEAVERWRMRDLSKESVKYIFVDGVNFRMRIKRDIEIVPVLVAIGVTDLGHRLVLGLQSGDKESATSWREFFKDLKARGLKSQGVTLGVMDGLTGLETVFREEFPKAKVQRCQVHVARNVLAKVPKKYKKEVADDLRSIFYASSKKKALAFYEQFKETWENALPSAVSCLERSLDACLTFFSFPEEEWISLRTTNIIERLNKEFKRRTKSMEIVAGEAACYRLLAFISLRMELHWRSNPIGKVRKNLPFMREIAWNNFTQKS</sequence>
<dbReference type="EMBL" id="MAGO01000024">
    <property type="protein sequence ID" value="OCC14129.1"/>
    <property type="molecule type" value="Genomic_DNA"/>
</dbReference>
<evidence type="ECO:0000313" key="8">
    <source>
        <dbReference type="Proteomes" id="UP000093080"/>
    </source>
</evidence>
<dbReference type="OrthoDB" id="9815585at2"/>
<dbReference type="PANTHER" id="PTHR33217:SF7">
    <property type="entry name" value="TRANSPOSASE FOR INSERTION SEQUENCE ELEMENT IS1081"/>
    <property type="match status" value="1"/>
</dbReference>
<organism evidence="7 8">
    <name type="scientific">Dissulfuribacter thermophilus</name>
    <dbReference type="NCBI Taxonomy" id="1156395"/>
    <lineage>
        <taxon>Bacteria</taxon>
        <taxon>Pseudomonadati</taxon>
        <taxon>Thermodesulfobacteriota</taxon>
        <taxon>Dissulfuribacteria</taxon>
        <taxon>Dissulfuribacterales</taxon>
        <taxon>Dissulfuribacteraceae</taxon>
        <taxon>Dissulfuribacter</taxon>
    </lineage>
</organism>
<dbReference type="PANTHER" id="PTHR33217">
    <property type="entry name" value="TRANSPOSASE FOR INSERTION SEQUENCE ELEMENT IS1081"/>
    <property type="match status" value="1"/>
</dbReference>
<comment type="caution">
    <text evidence="7">The sequence shown here is derived from an EMBL/GenBank/DDBJ whole genome shotgun (WGS) entry which is preliminary data.</text>
</comment>
<dbReference type="GO" id="GO:0003677">
    <property type="term" value="F:DNA binding"/>
    <property type="evidence" value="ECO:0007669"/>
    <property type="project" value="UniProtKB-UniRule"/>
</dbReference>
<dbReference type="Proteomes" id="UP000093080">
    <property type="component" value="Unassembled WGS sequence"/>
</dbReference>
<protein>
    <recommendedName>
        <fullName evidence="6">Mutator family transposase</fullName>
    </recommendedName>
</protein>
<keyword evidence="4 6" id="KW-0238">DNA-binding</keyword>
<comment type="similarity">
    <text evidence="2 6">Belongs to the transposase mutator family.</text>
</comment>
<dbReference type="NCBIfam" id="NF033543">
    <property type="entry name" value="transpos_IS256"/>
    <property type="match status" value="1"/>
</dbReference>
<evidence type="ECO:0000256" key="3">
    <source>
        <dbReference type="ARBA" id="ARBA00022578"/>
    </source>
</evidence>
<keyword evidence="8" id="KW-1185">Reference proteome</keyword>
<name>A0A1B9F2E9_9BACT</name>
<evidence type="ECO:0000256" key="6">
    <source>
        <dbReference type="RuleBase" id="RU365089"/>
    </source>
</evidence>
<evidence type="ECO:0000256" key="1">
    <source>
        <dbReference type="ARBA" id="ARBA00002190"/>
    </source>
</evidence>
<keyword evidence="3 6" id="KW-0815">Transposition</keyword>
<dbReference type="PATRIC" id="fig|1156395.6.peg.2515"/>
<dbReference type="Pfam" id="PF00872">
    <property type="entry name" value="Transposase_mut"/>
    <property type="match status" value="1"/>
</dbReference>
<keyword evidence="5 6" id="KW-0233">DNA recombination</keyword>
<dbReference type="InterPro" id="IPR001207">
    <property type="entry name" value="Transposase_mutator"/>
</dbReference>